<dbReference type="EMBL" id="JAUSWH010000013">
    <property type="protein sequence ID" value="MDQ0457258.1"/>
    <property type="molecule type" value="Genomic_DNA"/>
</dbReference>
<comment type="caution">
    <text evidence="7">The sequence shown here is derived from an EMBL/GenBank/DDBJ whole genome shotgun (WGS) entry which is preliminary data.</text>
</comment>
<dbReference type="InterPro" id="IPR036188">
    <property type="entry name" value="FAD/NAD-bd_sf"/>
</dbReference>
<name>A0ABU0IG60_9HYPH</name>
<evidence type="ECO:0000256" key="5">
    <source>
        <dbReference type="ARBA" id="ARBA00023033"/>
    </source>
</evidence>
<gene>
    <name evidence="7" type="ORF">QO005_003607</name>
</gene>
<feature type="domain" description="FAD-binding" evidence="6">
    <location>
        <begin position="7"/>
        <end position="319"/>
    </location>
</feature>
<dbReference type="InterPro" id="IPR050493">
    <property type="entry name" value="FAD-dep_Monooxygenase_BioMet"/>
</dbReference>
<reference evidence="7 8" key="1">
    <citation type="submission" date="2023-07" db="EMBL/GenBank/DDBJ databases">
        <title>Genomic Encyclopedia of Type Strains, Phase IV (KMG-IV): sequencing the most valuable type-strain genomes for metagenomic binning, comparative biology and taxonomic classification.</title>
        <authorList>
            <person name="Goeker M."/>
        </authorList>
    </citation>
    <scope>NUCLEOTIDE SEQUENCE [LARGE SCALE GENOMIC DNA]</scope>
    <source>
        <strain evidence="7 8">DSM 100301</strain>
    </source>
</reference>
<dbReference type="SUPFAM" id="SSF51905">
    <property type="entry name" value="FAD/NAD(P)-binding domain"/>
    <property type="match status" value="1"/>
</dbReference>
<evidence type="ECO:0000313" key="8">
    <source>
        <dbReference type="Proteomes" id="UP001235269"/>
    </source>
</evidence>
<keyword evidence="3" id="KW-0274">FAD</keyword>
<evidence type="ECO:0000259" key="6">
    <source>
        <dbReference type="Pfam" id="PF01494"/>
    </source>
</evidence>
<dbReference type="GO" id="GO:0018658">
    <property type="term" value="F:salicylate 1-monooxygenase activity"/>
    <property type="evidence" value="ECO:0007669"/>
    <property type="project" value="UniProtKB-EC"/>
</dbReference>
<evidence type="ECO:0000256" key="1">
    <source>
        <dbReference type="ARBA" id="ARBA00001974"/>
    </source>
</evidence>
<evidence type="ECO:0000256" key="2">
    <source>
        <dbReference type="ARBA" id="ARBA00022630"/>
    </source>
</evidence>
<organism evidence="7 8">
    <name type="scientific">Rhizobium paknamense</name>
    <dbReference type="NCBI Taxonomy" id="1206817"/>
    <lineage>
        <taxon>Bacteria</taxon>
        <taxon>Pseudomonadati</taxon>
        <taxon>Pseudomonadota</taxon>
        <taxon>Alphaproteobacteria</taxon>
        <taxon>Hyphomicrobiales</taxon>
        <taxon>Rhizobiaceae</taxon>
        <taxon>Rhizobium/Agrobacterium group</taxon>
        <taxon>Rhizobium</taxon>
    </lineage>
</organism>
<keyword evidence="4 7" id="KW-0560">Oxidoreductase</keyword>
<dbReference type="RefSeq" id="WP_307159432.1">
    <property type="nucleotide sequence ID" value="NZ_JAUSWH010000013.1"/>
</dbReference>
<dbReference type="PANTHER" id="PTHR13789:SF318">
    <property type="entry name" value="GERANYLGERANYL DIPHOSPHATE REDUCTASE"/>
    <property type="match status" value="1"/>
</dbReference>
<comment type="cofactor">
    <cofactor evidence="1">
        <name>FAD</name>
        <dbReference type="ChEBI" id="CHEBI:57692"/>
    </cofactor>
</comment>
<dbReference type="SUPFAM" id="SSF54373">
    <property type="entry name" value="FAD-linked reductases, C-terminal domain"/>
    <property type="match status" value="1"/>
</dbReference>
<protein>
    <submittedName>
        <fullName evidence="7">Salicylate hydroxylase</fullName>
        <ecNumber evidence="7">1.14.13.1</ecNumber>
    </submittedName>
</protein>
<sequence>MTLENLAIVGAGIAGLTTALCFAQRGAASRIYEKTTQLEEVGAGLQLSPNVTRILDQLGLLEPLRAVWFEPEEVVLRSGQSLKKLAGVPVRHHAESRWGAPYAVLHRATLQRVLVKAVTHNPLCQLVLDQRVESPDAQVLRQGLTGSRPDLLVAADGVWSKLRNFVAGAPDITFSGNIAWRVTIPETDAPDFLDRRGVTAYLGPHAHVVAYPLTEAKAFNIVAIAAGVDPGEGWAARSDETQLALLDRAFSGWHKGLRQMLLTAPSPTFWPLFQAGVGRWHNDEKDLVLIGDAAHAMMPFSAQGAAMAIEDAFELAAQVCATGPTKGILAFETLRQQRLAKVRNRGALNRFAYHANGPFRLGRDLVLALRSGDSLARDLDWLYGYRAS</sequence>
<keyword evidence="8" id="KW-1185">Reference proteome</keyword>
<dbReference type="Gene3D" id="3.50.50.60">
    <property type="entry name" value="FAD/NAD(P)-binding domain"/>
    <property type="match status" value="1"/>
</dbReference>
<keyword evidence="5" id="KW-0503">Monooxygenase</keyword>
<proteinExistence type="predicted"/>
<keyword evidence="2" id="KW-0285">Flavoprotein</keyword>
<dbReference type="PANTHER" id="PTHR13789">
    <property type="entry name" value="MONOOXYGENASE"/>
    <property type="match status" value="1"/>
</dbReference>
<dbReference type="Proteomes" id="UP001235269">
    <property type="component" value="Unassembled WGS sequence"/>
</dbReference>
<dbReference type="Pfam" id="PF01494">
    <property type="entry name" value="FAD_binding_3"/>
    <property type="match status" value="1"/>
</dbReference>
<dbReference type="EC" id="1.14.13.1" evidence="7"/>
<dbReference type="InterPro" id="IPR002938">
    <property type="entry name" value="FAD-bd"/>
</dbReference>
<accession>A0ABU0IG60</accession>
<evidence type="ECO:0000256" key="3">
    <source>
        <dbReference type="ARBA" id="ARBA00022827"/>
    </source>
</evidence>
<dbReference type="PRINTS" id="PR00420">
    <property type="entry name" value="RNGMNOXGNASE"/>
</dbReference>
<evidence type="ECO:0000256" key="4">
    <source>
        <dbReference type="ARBA" id="ARBA00023002"/>
    </source>
</evidence>
<evidence type="ECO:0000313" key="7">
    <source>
        <dbReference type="EMBL" id="MDQ0457258.1"/>
    </source>
</evidence>